<accession>A0A1W0A3S3</accession>
<organism evidence="2 3">
    <name type="scientific">Thraustotheca clavata</name>
    <dbReference type="NCBI Taxonomy" id="74557"/>
    <lineage>
        <taxon>Eukaryota</taxon>
        <taxon>Sar</taxon>
        <taxon>Stramenopiles</taxon>
        <taxon>Oomycota</taxon>
        <taxon>Saprolegniomycetes</taxon>
        <taxon>Saprolegniales</taxon>
        <taxon>Achlyaceae</taxon>
        <taxon>Thraustotheca</taxon>
    </lineage>
</organism>
<reference evidence="2 3" key="1">
    <citation type="journal article" date="2014" name="Genome Biol. Evol.">
        <title>The secreted proteins of Achlya hypogyna and Thraustotheca clavata identify the ancestral oomycete secretome and reveal gene acquisitions by horizontal gene transfer.</title>
        <authorList>
            <person name="Misner I."/>
            <person name="Blouin N."/>
            <person name="Leonard G."/>
            <person name="Richards T.A."/>
            <person name="Lane C.E."/>
        </authorList>
    </citation>
    <scope>NUCLEOTIDE SEQUENCE [LARGE SCALE GENOMIC DNA]</scope>
    <source>
        <strain evidence="2 3">ATCC 34112</strain>
    </source>
</reference>
<dbReference type="AlphaFoldDB" id="A0A1W0A3S3"/>
<gene>
    <name evidence="2" type="ORF">THRCLA_02870</name>
</gene>
<dbReference type="OrthoDB" id="70755at2759"/>
<protein>
    <submittedName>
        <fullName evidence="2">Uncharacterized protein</fullName>
    </submittedName>
</protein>
<dbReference type="EMBL" id="JNBS01000526">
    <property type="protein sequence ID" value="OQS04936.1"/>
    <property type="molecule type" value="Genomic_DNA"/>
</dbReference>
<name>A0A1W0A3S3_9STRA</name>
<feature type="compositionally biased region" description="Basic and acidic residues" evidence="1">
    <location>
        <begin position="165"/>
        <end position="183"/>
    </location>
</feature>
<keyword evidence="3" id="KW-1185">Reference proteome</keyword>
<evidence type="ECO:0000313" key="3">
    <source>
        <dbReference type="Proteomes" id="UP000243217"/>
    </source>
</evidence>
<comment type="caution">
    <text evidence="2">The sequence shown here is derived from an EMBL/GenBank/DDBJ whole genome shotgun (WGS) entry which is preliminary data.</text>
</comment>
<feature type="region of interest" description="Disordered" evidence="1">
    <location>
        <begin position="160"/>
        <end position="191"/>
    </location>
</feature>
<dbReference type="Proteomes" id="UP000243217">
    <property type="component" value="Unassembled WGS sequence"/>
</dbReference>
<evidence type="ECO:0000256" key="1">
    <source>
        <dbReference type="SAM" id="MobiDB-lite"/>
    </source>
</evidence>
<proteinExistence type="predicted"/>
<sequence>MASIASSGVPKDSSCKGCQALYTENQLLRDLLLRTSTDAQGIINAFEKQMEFERQRMENASGIKAKGVVSSTQVVKPSGQISMPLTPDIFRKLSSAAAQELVKVHPEYKELYDVAMTCKGSLFERIANSDLFTEEQKKKQLQLSIMRQHELNTIGVQMRAKSPKVSKEKTSPTHITTSKEKSSKLPISPEASGDNYFKLHNDFVASLRKT</sequence>
<evidence type="ECO:0000313" key="2">
    <source>
        <dbReference type="EMBL" id="OQS04936.1"/>
    </source>
</evidence>